<dbReference type="PANTHER" id="PTHR38032:SF1">
    <property type="entry name" value="RNA-BINDING PROTEIN KHPB N-TERMINAL DOMAIN-CONTAINING PROTEIN"/>
    <property type="match status" value="1"/>
</dbReference>
<dbReference type="AlphaFoldDB" id="A0A1H3N725"/>
<evidence type="ECO:0000313" key="5">
    <source>
        <dbReference type="Proteomes" id="UP000198625"/>
    </source>
</evidence>
<dbReference type="InterPro" id="IPR046865">
    <property type="entry name" value="FapA_b_solenoid"/>
</dbReference>
<evidence type="ECO:0000256" key="1">
    <source>
        <dbReference type="SAM" id="Coils"/>
    </source>
</evidence>
<organism evidence="4 5">
    <name type="scientific">Proteiniborus ethanoligenes</name>
    <dbReference type="NCBI Taxonomy" id="415015"/>
    <lineage>
        <taxon>Bacteria</taxon>
        <taxon>Bacillati</taxon>
        <taxon>Bacillota</taxon>
        <taxon>Clostridia</taxon>
        <taxon>Eubacteriales</taxon>
        <taxon>Proteiniborus</taxon>
    </lineage>
</organism>
<feature type="coiled-coil region" evidence="1">
    <location>
        <begin position="480"/>
        <end position="507"/>
    </location>
</feature>
<dbReference type="OrthoDB" id="9816426at2"/>
<proteinExistence type="predicted"/>
<evidence type="ECO:0000313" key="4">
    <source>
        <dbReference type="EMBL" id="SDY84019.1"/>
    </source>
</evidence>
<feature type="domain" description="Flagellar Assembly Protein A N-terminal region" evidence="3">
    <location>
        <begin position="151"/>
        <end position="318"/>
    </location>
</feature>
<protein>
    <submittedName>
        <fullName evidence="4">Uncharacterized protein</fullName>
    </submittedName>
</protein>
<keyword evidence="1" id="KW-0175">Coiled coil</keyword>
<dbReference type="RefSeq" id="WP_091728073.1">
    <property type="nucleotide sequence ID" value="NZ_FNQE01000009.1"/>
</dbReference>
<dbReference type="Proteomes" id="UP000198625">
    <property type="component" value="Unassembled WGS sequence"/>
</dbReference>
<reference evidence="4 5" key="1">
    <citation type="submission" date="2016-10" db="EMBL/GenBank/DDBJ databases">
        <authorList>
            <person name="de Groot N.N."/>
        </authorList>
    </citation>
    <scope>NUCLEOTIDE SEQUENCE [LARGE SCALE GENOMIC DNA]</scope>
    <source>
        <strain evidence="4 5">DSM 21650</strain>
    </source>
</reference>
<sequence>MFYNYVVLEGKDLKSLIEEGLKKLDKEENQVEVEILEKGKFLMGIPIKDYKIKMTIKESEVGEIEKTLDSVKDIFIEPETFDLSFQEDGVYIVLNNTEKTDANIEKIISLLKKKEIKDLDINAVKDAFNNKMETRIAPKQEKPMIDAELILDVLEDKLSAYITIVPPDGGRDLNISDALEIINKEIKYGLDVLKIEKLIKDKVYNTRTLIAKGTLPIHGQDGYVKYLFEEKKEIAPQILADGSADFRNLNLIYNVKAGDVLAELIPATSGKQGTSVIGEIINNKIGKEANFKYGKNVYLSEDGNKLIAECDGQVRLEEGKITVYEVYEVNGNVDNSTGNIKFNGTVRVKGSVLTGFQIIADGDVEVEGVVEGAEIKCNGNILLKRGIQGYNKSRLISKGSVTARYIENSYIEADGDITSDAIMHSEVTSKGNIRASGKNGLIVGGICRASQEIAAKTIGSSMATSTVLEVGVDPRLRIKQEETKNKLSEAENNIEKLDKTIVLLSRLAKSGELTPEKEDMLRKAIQTRNILTSQSDDFKKEINFIEAQIQRLSRGKIKAENVIYPGVKIVMGNSTMFVRDELSRSTIYKEHNELKIGPYER</sequence>
<dbReference type="Pfam" id="PF03961">
    <property type="entry name" value="FapA"/>
    <property type="match status" value="1"/>
</dbReference>
<dbReference type="STRING" id="415015.SAMN05660462_01014"/>
<dbReference type="InterPro" id="IPR046866">
    <property type="entry name" value="FapA_N"/>
</dbReference>
<gene>
    <name evidence="4" type="ORF">SAMN05660462_01014</name>
</gene>
<evidence type="ECO:0000259" key="2">
    <source>
        <dbReference type="Pfam" id="PF14804"/>
    </source>
</evidence>
<dbReference type="InterPro" id="IPR032782">
    <property type="entry name" value="KhpB_N"/>
</dbReference>
<name>A0A1H3N725_9FIRM</name>
<accession>A0A1H3N725</accession>
<dbReference type="InterPro" id="IPR005646">
    <property type="entry name" value="FapA"/>
</dbReference>
<dbReference type="Gene3D" id="3.30.30.80">
    <property type="entry name" value="probable RNA-binding protein from clostridium symbiosum atcc 14940"/>
    <property type="match status" value="1"/>
</dbReference>
<keyword evidence="5" id="KW-1185">Reference proteome</keyword>
<dbReference type="InterPro" id="IPR038247">
    <property type="entry name" value="Jag_N_dom_sf"/>
</dbReference>
<feature type="domain" description="RNA-binding protein KhpB N-terminal" evidence="2">
    <location>
        <begin position="9"/>
        <end position="55"/>
    </location>
</feature>
<dbReference type="EMBL" id="FNQE01000009">
    <property type="protein sequence ID" value="SDY84019.1"/>
    <property type="molecule type" value="Genomic_DNA"/>
</dbReference>
<evidence type="ECO:0000259" key="3">
    <source>
        <dbReference type="Pfam" id="PF20250"/>
    </source>
</evidence>
<dbReference type="Pfam" id="PF20250">
    <property type="entry name" value="FapA_N"/>
    <property type="match status" value="1"/>
</dbReference>
<dbReference type="Pfam" id="PF14804">
    <property type="entry name" value="Jag_N"/>
    <property type="match status" value="1"/>
</dbReference>
<dbReference type="PANTHER" id="PTHR38032">
    <property type="entry name" value="POLYMERASE-RELATED"/>
    <property type="match status" value="1"/>
</dbReference>